<feature type="transmembrane region" description="Helical" evidence="1">
    <location>
        <begin position="183"/>
        <end position="204"/>
    </location>
</feature>
<keyword evidence="1" id="KW-0472">Membrane</keyword>
<feature type="transmembrane region" description="Helical" evidence="1">
    <location>
        <begin position="140"/>
        <end position="162"/>
    </location>
</feature>
<evidence type="ECO:0000313" key="2">
    <source>
        <dbReference type="EMBL" id="CAA9308797.1"/>
    </source>
</evidence>
<evidence type="ECO:0000256" key="1">
    <source>
        <dbReference type="SAM" id="Phobius"/>
    </source>
</evidence>
<dbReference type="EMBL" id="CADCTU010000305">
    <property type="protein sequence ID" value="CAA9308797.1"/>
    <property type="molecule type" value="Genomic_DNA"/>
</dbReference>
<keyword evidence="1" id="KW-0812">Transmembrane</keyword>
<feature type="transmembrane region" description="Helical" evidence="1">
    <location>
        <begin position="32"/>
        <end position="49"/>
    </location>
</feature>
<dbReference type="AlphaFoldDB" id="A0A6J4KQ16"/>
<protein>
    <submittedName>
        <fullName evidence="2">Uncharacterized protein</fullName>
    </submittedName>
</protein>
<proteinExistence type="predicted"/>
<gene>
    <name evidence="2" type="ORF">AVDCRST_MAG11-1342</name>
</gene>
<feature type="transmembrane region" description="Helical" evidence="1">
    <location>
        <begin position="114"/>
        <end position="134"/>
    </location>
</feature>
<name>A0A6J4KQ16_9BACT</name>
<reference evidence="2" key="1">
    <citation type="submission" date="2020-02" db="EMBL/GenBank/DDBJ databases">
        <authorList>
            <person name="Meier V. D."/>
        </authorList>
    </citation>
    <scope>NUCLEOTIDE SEQUENCE</scope>
    <source>
        <strain evidence="2">AVDCRST_MAG11</strain>
    </source>
</reference>
<sequence>MSAPGAFAYLLAASLRNRARLQLRRMRRPRHLVPVLAGALYFGWVLFGQRGAGRTVVADALAEPAAEGLVALFVASRAASWWLFGGGQSALAFSPAEVQLLFPAPVARRDLLQFRILSVQLRVLVSVVLLALLARRTPSAGLAALRAVGIWTVLSTVHLHRLGASLVRAGAAAHGRVGVRRNVVPIAVAGAGAAALGWAVVGAVRTDAGVHARGQAAGVR</sequence>
<organism evidence="2">
    <name type="scientific">uncultured Gemmatimonadaceae bacterium</name>
    <dbReference type="NCBI Taxonomy" id="246130"/>
    <lineage>
        <taxon>Bacteria</taxon>
        <taxon>Pseudomonadati</taxon>
        <taxon>Gemmatimonadota</taxon>
        <taxon>Gemmatimonadia</taxon>
        <taxon>Gemmatimonadales</taxon>
        <taxon>Gemmatimonadaceae</taxon>
        <taxon>environmental samples</taxon>
    </lineage>
</organism>
<feature type="non-terminal residue" evidence="2">
    <location>
        <position position="220"/>
    </location>
</feature>
<keyword evidence="1" id="KW-1133">Transmembrane helix</keyword>
<accession>A0A6J4KQ16</accession>